<gene>
    <name evidence="1" type="ORF">AVEN_159792_1</name>
</gene>
<dbReference type="Proteomes" id="UP000499080">
    <property type="component" value="Unassembled WGS sequence"/>
</dbReference>
<reference evidence="1 2" key="1">
    <citation type="journal article" date="2019" name="Sci. Rep.">
        <title>Orb-weaving spider Araneus ventricosus genome elucidates the spidroin gene catalogue.</title>
        <authorList>
            <person name="Kono N."/>
            <person name="Nakamura H."/>
            <person name="Ohtoshi R."/>
            <person name="Moran D.A.P."/>
            <person name="Shinohara A."/>
            <person name="Yoshida Y."/>
            <person name="Fujiwara M."/>
            <person name="Mori M."/>
            <person name="Tomita M."/>
            <person name="Arakawa K."/>
        </authorList>
    </citation>
    <scope>NUCLEOTIDE SEQUENCE [LARGE SCALE GENOMIC DNA]</scope>
</reference>
<organism evidence="1 2">
    <name type="scientific">Araneus ventricosus</name>
    <name type="common">Orbweaver spider</name>
    <name type="synonym">Epeira ventricosa</name>
    <dbReference type="NCBI Taxonomy" id="182803"/>
    <lineage>
        <taxon>Eukaryota</taxon>
        <taxon>Metazoa</taxon>
        <taxon>Ecdysozoa</taxon>
        <taxon>Arthropoda</taxon>
        <taxon>Chelicerata</taxon>
        <taxon>Arachnida</taxon>
        <taxon>Araneae</taxon>
        <taxon>Araneomorphae</taxon>
        <taxon>Entelegynae</taxon>
        <taxon>Araneoidea</taxon>
        <taxon>Araneidae</taxon>
        <taxon>Araneus</taxon>
    </lineage>
</organism>
<sequence>MLDMSPMGALMLLSHRRISVCSWSMRFSTQLCRQVINKSFTDKSSTSHQQIICGQVICKQVINKSFADKSSTSHLPSHQKNQIKAIEISFLGS</sequence>
<proteinExistence type="predicted"/>
<accession>A0A4Y2DBH3</accession>
<evidence type="ECO:0000313" key="1">
    <source>
        <dbReference type="EMBL" id="GBM13378.1"/>
    </source>
</evidence>
<evidence type="ECO:0000313" key="2">
    <source>
        <dbReference type="Proteomes" id="UP000499080"/>
    </source>
</evidence>
<name>A0A4Y2DBH3_ARAVE</name>
<dbReference type="EMBL" id="BGPR01000326">
    <property type="protein sequence ID" value="GBM13378.1"/>
    <property type="molecule type" value="Genomic_DNA"/>
</dbReference>
<keyword evidence="2" id="KW-1185">Reference proteome</keyword>
<comment type="caution">
    <text evidence="1">The sequence shown here is derived from an EMBL/GenBank/DDBJ whole genome shotgun (WGS) entry which is preliminary data.</text>
</comment>
<dbReference type="AlphaFoldDB" id="A0A4Y2DBH3"/>
<protein>
    <submittedName>
        <fullName evidence="1">Uncharacterized protein</fullName>
    </submittedName>
</protein>